<name>L8JZ78_9BACT</name>
<accession>L8JZ78</accession>
<reference evidence="1 2" key="1">
    <citation type="submission" date="2012-12" db="EMBL/GenBank/DDBJ databases">
        <title>Genome assembly of Fulvivirga imtechensis AK7.</title>
        <authorList>
            <person name="Nupur N."/>
            <person name="Khatri I."/>
            <person name="Kumar R."/>
            <person name="Subramanian S."/>
            <person name="Pinnaka A."/>
        </authorList>
    </citation>
    <scope>NUCLEOTIDE SEQUENCE [LARGE SCALE GENOMIC DNA]</scope>
    <source>
        <strain evidence="1 2">AK7</strain>
    </source>
</reference>
<evidence type="ECO:0000313" key="1">
    <source>
        <dbReference type="EMBL" id="ELR72497.1"/>
    </source>
</evidence>
<organism evidence="1 2">
    <name type="scientific">Fulvivirga imtechensis AK7</name>
    <dbReference type="NCBI Taxonomy" id="1237149"/>
    <lineage>
        <taxon>Bacteria</taxon>
        <taxon>Pseudomonadati</taxon>
        <taxon>Bacteroidota</taxon>
        <taxon>Cytophagia</taxon>
        <taxon>Cytophagales</taxon>
        <taxon>Fulvivirgaceae</taxon>
        <taxon>Fulvivirga</taxon>
    </lineage>
</organism>
<protein>
    <submittedName>
        <fullName evidence="1">Uncharacterized protein</fullName>
    </submittedName>
</protein>
<dbReference type="EMBL" id="AMZN01000021">
    <property type="protein sequence ID" value="ELR72497.1"/>
    <property type="molecule type" value="Genomic_DNA"/>
</dbReference>
<keyword evidence="2" id="KW-1185">Reference proteome</keyword>
<proteinExistence type="predicted"/>
<comment type="caution">
    <text evidence="1">The sequence shown here is derived from an EMBL/GenBank/DDBJ whole genome shotgun (WGS) entry which is preliminary data.</text>
</comment>
<dbReference type="Proteomes" id="UP000011135">
    <property type="component" value="Unassembled WGS sequence"/>
</dbReference>
<sequence length="57" mass="6576">MHATDGDYVGYNSIRNGRFINSAMTTEDTFCCFLKTREVQQLLYDRRPVAPKIVEGF</sequence>
<gene>
    <name evidence="1" type="ORF">C900_01492</name>
</gene>
<evidence type="ECO:0000313" key="2">
    <source>
        <dbReference type="Proteomes" id="UP000011135"/>
    </source>
</evidence>
<dbReference type="SUPFAM" id="SSF51206">
    <property type="entry name" value="cAMP-binding domain-like"/>
    <property type="match status" value="1"/>
</dbReference>
<dbReference type="AlphaFoldDB" id="L8JZ78"/>
<dbReference type="STRING" id="1237149.C900_01492"/>
<dbReference type="InterPro" id="IPR018490">
    <property type="entry name" value="cNMP-bd_dom_sf"/>
</dbReference>